<keyword evidence="3" id="KW-1185">Reference proteome</keyword>
<dbReference type="InterPro" id="IPR052159">
    <property type="entry name" value="Competence_DNA_uptake"/>
</dbReference>
<dbReference type="Proteomes" id="UP001338125">
    <property type="component" value="Unassembled WGS sequence"/>
</dbReference>
<protein>
    <recommendedName>
        <fullName evidence="4">Metallo-beta-lactamase domain-containing protein</fullName>
    </recommendedName>
</protein>
<comment type="caution">
    <text evidence="2">The sequence shown here is derived from an EMBL/GenBank/DDBJ whole genome shotgun (WGS) entry which is preliminary data.</text>
</comment>
<evidence type="ECO:0008006" key="4">
    <source>
        <dbReference type="Google" id="ProtNLM"/>
    </source>
</evidence>
<evidence type="ECO:0000313" key="2">
    <source>
        <dbReference type="EMBL" id="KAK5988132.1"/>
    </source>
</evidence>
<evidence type="ECO:0000256" key="1">
    <source>
        <dbReference type="SAM" id="MobiDB-lite"/>
    </source>
</evidence>
<dbReference type="SUPFAM" id="SSF56281">
    <property type="entry name" value="Metallo-hydrolase/oxidoreductase"/>
    <property type="match status" value="1"/>
</dbReference>
<dbReference type="PANTHER" id="PTHR30619">
    <property type="entry name" value="DNA INTERNALIZATION/COMPETENCE PROTEIN COMEC/REC2"/>
    <property type="match status" value="1"/>
</dbReference>
<organism evidence="2 3">
    <name type="scientific">Cladobotryum mycophilum</name>
    <dbReference type="NCBI Taxonomy" id="491253"/>
    <lineage>
        <taxon>Eukaryota</taxon>
        <taxon>Fungi</taxon>
        <taxon>Dikarya</taxon>
        <taxon>Ascomycota</taxon>
        <taxon>Pezizomycotina</taxon>
        <taxon>Sordariomycetes</taxon>
        <taxon>Hypocreomycetidae</taxon>
        <taxon>Hypocreales</taxon>
        <taxon>Hypocreaceae</taxon>
        <taxon>Cladobotryum</taxon>
    </lineage>
</organism>
<accession>A0ABR0S7I4</accession>
<dbReference type="PANTHER" id="PTHR30619:SF1">
    <property type="entry name" value="RECOMBINATION PROTEIN 2"/>
    <property type="match status" value="1"/>
</dbReference>
<dbReference type="Gene3D" id="3.60.15.10">
    <property type="entry name" value="Ribonuclease Z/Hydroxyacylglutathione hydrolase-like"/>
    <property type="match status" value="1"/>
</dbReference>
<gene>
    <name evidence="2" type="ORF">PT974_12272</name>
</gene>
<reference evidence="2 3" key="1">
    <citation type="submission" date="2024-01" db="EMBL/GenBank/DDBJ databases">
        <title>Complete genome of Cladobotryum mycophilum ATHUM6906.</title>
        <authorList>
            <person name="Christinaki A.C."/>
            <person name="Myridakis A.I."/>
            <person name="Kouvelis V.N."/>
        </authorList>
    </citation>
    <scope>NUCLEOTIDE SEQUENCE [LARGE SCALE GENOMIC DNA]</scope>
    <source>
        <strain evidence="2 3">ATHUM6906</strain>
    </source>
</reference>
<sequence length="790" mass="89533">MAERFYSVHTYQININVGDAAIHILASQTNANRLRPNGPIDRKVHRAVLIDGGTSVKPAGERPNAHPNIYSTILDIESKFECQGPNRGGRQGNRPLLQFDGFIVTHWDSDHCDGLMHFLLEDILTQLPEPNRGDMRLKRARYDENNNYEPLSWLYAPSWKRFDERNPSLYPTGSSEHFSNWFESSYDRNNQIGRRLPLDAVLYGLTPELVPRQGKIRTHKLLRMCIGKADLLGRNLFNPFQDQNQSLVIELPDMPNIPDLLKYNDPAQALIGTNTGAKGPIPGLYCLASNGYVIAAPNRVLITERNRSSISTAIIWSPDHNGPRVSHYMAGDAHIALEREICNWIGFTTDDYKRVTVVKLSHHGASSSSPEILFQKLKPETILISAGDHLGHGHPRWEIMMLLHRHFKYPKLGIMSPPCPLLFSRYPIYLASSPYQFRRTSNGAAITILTETLRRHIAHFRNARGFFFAERFLTETAKENKAAQLTAIYNEIRDVIFKQYAVNNLMLQTGVETQANHITVFGIPRDARSGCVETKLVGDLDEERWYELVYFGNPPPPGYSLPMLEDCGKHKRTLSIGSVDSWDMLSTDGSESSYGNQDLQSRRLVSATFTPLTSSSSPPSVWVENNEQHHIIPQGAPSPEDKITFDIISAKNPFHPFLDKLWMRRLCLKRHPLTTQKDTVPFINDDEWLRWLQTCLLSPGTQMSMFTTTWPIGEEELPNFECRADLCNGRMLILETVNIHEILGVEKTLIPSLYKEKGMVAFAARFELTPPTPPPVDPPTDSLRPAMILK</sequence>
<dbReference type="EMBL" id="JAVFKD010000016">
    <property type="protein sequence ID" value="KAK5988132.1"/>
    <property type="molecule type" value="Genomic_DNA"/>
</dbReference>
<dbReference type="InterPro" id="IPR036866">
    <property type="entry name" value="RibonucZ/Hydroxyglut_hydro"/>
</dbReference>
<name>A0ABR0S7I4_9HYPO</name>
<evidence type="ECO:0000313" key="3">
    <source>
        <dbReference type="Proteomes" id="UP001338125"/>
    </source>
</evidence>
<feature type="region of interest" description="Disordered" evidence="1">
    <location>
        <begin position="769"/>
        <end position="790"/>
    </location>
</feature>
<proteinExistence type="predicted"/>